<sequence length="193" mass="22138">MSEPEKISLASDHPDEQIDEAMNSNSADGDDINVDGTLDFDNGPDQPETIEGLREQVLKLKKELMEAQYEFRQKNKENADLRLKEKKDLNERIQSQSLVIEELKSKIGDIDILNQKISSLTEEKNHLLIENSKQKEIILELMENSNVYSMPNLQNIETRTNDDSKAAIIRNMIDISKKIKSSYQDFNVAQKND</sequence>
<feature type="compositionally biased region" description="Basic and acidic residues" evidence="2">
    <location>
        <begin position="1"/>
        <end position="16"/>
    </location>
</feature>
<comment type="caution">
    <text evidence="3">The sequence shown here is derived from an EMBL/GenBank/DDBJ whole genome shotgun (WGS) entry which is preliminary data.</text>
</comment>
<dbReference type="EMBL" id="JAPFFF010000023">
    <property type="protein sequence ID" value="KAK8852514.1"/>
    <property type="molecule type" value="Genomic_DNA"/>
</dbReference>
<dbReference type="Proteomes" id="UP001470230">
    <property type="component" value="Unassembled WGS sequence"/>
</dbReference>
<proteinExistence type="predicted"/>
<accession>A0ABR2HUK7</accession>
<evidence type="ECO:0000313" key="4">
    <source>
        <dbReference type="Proteomes" id="UP001470230"/>
    </source>
</evidence>
<feature type="region of interest" description="Disordered" evidence="2">
    <location>
        <begin position="1"/>
        <end position="46"/>
    </location>
</feature>
<protein>
    <submittedName>
        <fullName evidence="3">Uncharacterized protein</fullName>
    </submittedName>
</protein>
<organism evidence="3 4">
    <name type="scientific">Tritrichomonas musculus</name>
    <dbReference type="NCBI Taxonomy" id="1915356"/>
    <lineage>
        <taxon>Eukaryota</taxon>
        <taxon>Metamonada</taxon>
        <taxon>Parabasalia</taxon>
        <taxon>Tritrichomonadida</taxon>
        <taxon>Tritrichomonadidae</taxon>
        <taxon>Tritrichomonas</taxon>
    </lineage>
</organism>
<feature type="coiled-coil region" evidence="1">
    <location>
        <begin position="50"/>
        <end position="130"/>
    </location>
</feature>
<name>A0ABR2HUK7_9EUKA</name>
<evidence type="ECO:0000256" key="2">
    <source>
        <dbReference type="SAM" id="MobiDB-lite"/>
    </source>
</evidence>
<evidence type="ECO:0000313" key="3">
    <source>
        <dbReference type="EMBL" id="KAK8852514.1"/>
    </source>
</evidence>
<keyword evidence="4" id="KW-1185">Reference proteome</keyword>
<reference evidence="3 4" key="1">
    <citation type="submission" date="2024-04" db="EMBL/GenBank/DDBJ databases">
        <title>Tritrichomonas musculus Genome.</title>
        <authorList>
            <person name="Alves-Ferreira E."/>
            <person name="Grigg M."/>
            <person name="Lorenzi H."/>
            <person name="Galac M."/>
        </authorList>
    </citation>
    <scope>NUCLEOTIDE SEQUENCE [LARGE SCALE GENOMIC DNA]</scope>
    <source>
        <strain evidence="3 4">EAF2021</strain>
    </source>
</reference>
<evidence type="ECO:0000256" key="1">
    <source>
        <dbReference type="SAM" id="Coils"/>
    </source>
</evidence>
<keyword evidence="1" id="KW-0175">Coiled coil</keyword>
<gene>
    <name evidence="3" type="ORF">M9Y10_017499</name>
</gene>